<protein>
    <submittedName>
        <fullName evidence="6">Uncharacterized protein</fullName>
    </submittedName>
</protein>
<gene>
    <name evidence="6" type="ORF">KUCA_T00001116001</name>
</gene>
<comment type="subcellular location">
    <subcellularLocation>
        <location evidence="1">Membrane</location>
        <topology evidence="1">Multi-pass membrane protein</topology>
    </subcellularLocation>
</comment>
<dbReference type="GO" id="GO:0071786">
    <property type="term" value="P:endoplasmic reticulum tubular network organization"/>
    <property type="evidence" value="ECO:0007669"/>
    <property type="project" value="TreeGrafter"/>
</dbReference>
<dbReference type="RefSeq" id="XP_022457161.1">
    <property type="nucleotide sequence ID" value="XM_022605721.1"/>
</dbReference>
<dbReference type="PANTHER" id="PTHR12703:SF3">
    <property type="entry name" value="ABR032WP"/>
    <property type="match status" value="1"/>
</dbReference>
<reference evidence="6" key="1">
    <citation type="submission" date="2013-12" db="EMBL/GenBank/DDBJ databases">
        <authorList>
            <person name="Genoscope - CEA"/>
        </authorList>
    </citation>
    <scope>NUCLEOTIDE SEQUENCE</scope>
    <source>
        <strain evidence="6">CBS 1993</strain>
    </source>
</reference>
<proteinExistence type="inferred from homology"/>
<dbReference type="GeneID" id="34518549"/>
<dbReference type="Pfam" id="PF03661">
    <property type="entry name" value="TMEM33_Pom33"/>
    <property type="match status" value="1"/>
</dbReference>
<dbReference type="PANTHER" id="PTHR12703">
    <property type="entry name" value="TRANSMEMBRANE PROTEIN 33"/>
    <property type="match status" value="1"/>
</dbReference>
<dbReference type="InterPro" id="IPR005344">
    <property type="entry name" value="TMEM33/Pom33"/>
</dbReference>
<dbReference type="GO" id="GO:0061024">
    <property type="term" value="P:membrane organization"/>
    <property type="evidence" value="ECO:0007669"/>
    <property type="project" value="TreeGrafter"/>
</dbReference>
<dbReference type="AlphaFoldDB" id="W6MGE3"/>
<dbReference type="InterPro" id="IPR051645">
    <property type="entry name" value="PER33/POM33_regulator"/>
</dbReference>
<dbReference type="EMBL" id="HG793125">
    <property type="protein sequence ID" value="CDK25149.1"/>
    <property type="molecule type" value="Genomic_DNA"/>
</dbReference>
<keyword evidence="3" id="KW-0812">Transmembrane</keyword>
<evidence type="ECO:0000256" key="5">
    <source>
        <dbReference type="ARBA" id="ARBA00023136"/>
    </source>
</evidence>
<keyword evidence="7" id="KW-1185">Reference proteome</keyword>
<keyword evidence="4" id="KW-1133">Transmembrane helix</keyword>
<sequence>MIMYASSLVSAEPILPQIDWYGQSLWGAILTYSLVLVRFYLLGVLADEETLSEYFGGVKDGKSVLLSEILKSENFHLLLCAILWQFTKPSLTKILPYGVYSFLNITSYLTVDAFPGNQLSVALLPLKTYSEPLLLLGAAWAELLIFGSLARESWEGESVFYFYFYLFLWGLRTDSSEATRTAFHNVVDMFDWLLLNRLCPPAIRQSWLSFKRPLYALIPLEVQDLSAAEELEMELADASSAADQSGLTVEAAGKDYRVN</sequence>
<reference evidence="6" key="2">
    <citation type="submission" date="2014-02" db="EMBL/GenBank/DDBJ databases">
        <title>Complete DNA sequence of /Kuraishia capsulata/ illustrates novel genomic features among budding yeasts (/Saccharomycotina/).</title>
        <authorList>
            <person name="Morales L."/>
            <person name="Noel B."/>
            <person name="Porcel B."/>
            <person name="Marcet-Houben M."/>
            <person name="Hullo M-F."/>
            <person name="Sacerdot C."/>
            <person name="Tekaia F."/>
            <person name="Leh-Louis V."/>
            <person name="Despons L."/>
            <person name="Khanna V."/>
            <person name="Aury J-M."/>
            <person name="Barbe V."/>
            <person name="Couloux A."/>
            <person name="Labadie K."/>
            <person name="Pelletier E."/>
            <person name="Souciet J-L."/>
            <person name="Boekhout T."/>
            <person name="Gabaldon T."/>
            <person name="Wincker P."/>
            <person name="Dujon B."/>
        </authorList>
    </citation>
    <scope>NUCLEOTIDE SEQUENCE</scope>
    <source>
        <strain evidence="6">CBS 1993</strain>
    </source>
</reference>
<keyword evidence="5" id="KW-0472">Membrane</keyword>
<evidence type="ECO:0000256" key="2">
    <source>
        <dbReference type="ARBA" id="ARBA00007322"/>
    </source>
</evidence>
<accession>W6MGE3</accession>
<dbReference type="GO" id="GO:0016020">
    <property type="term" value="C:membrane"/>
    <property type="evidence" value="ECO:0007669"/>
    <property type="project" value="UniProtKB-SubCell"/>
</dbReference>
<dbReference type="HOGENOM" id="CLU_1073883_0_0_1"/>
<dbReference type="OrthoDB" id="5581259at2759"/>
<evidence type="ECO:0000256" key="1">
    <source>
        <dbReference type="ARBA" id="ARBA00004141"/>
    </source>
</evidence>
<organism evidence="6 7">
    <name type="scientific">Kuraishia capsulata CBS 1993</name>
    <dbReference type="NCBI Taxonomy" id="1382522"/>
    <lineage>
        <taxon>Eukaryota</taxon>
        <taxon>Fungi</taxon>
        <taxon>Dikarya</taxon>
        <taxon>Ascomycota</taxon>
        <taxon>Saccharomycotina</taxon>
        <taxon>Pichiomycetes</taxon>
        <taxon>Pichiales</taxon>
        <taxon>Pichiaceae</taxon>
        <taxon>Kuraishia</taxon>
    </lineage>
</organism>
<evidence type="ECO:0000313" key="7">
    <source>
        <dbReference type="Proteomes" id="UP000019384"/>
    </source>
</evidence>
<dbReference type="GO" id="GO:0005783">
    <property type="term" value="C:endoplasmic reticulum"/>
    <property type="evidence" value="ECO:0007669"/>
    <property type="project" value="TreeGrafter"/>
</dbReference>
<dbReference type="Proteomes" id="UP000019384">
    <property type="component" value="Unassembled WGS sequence"/>
</dbReference>
<name>W6MGE3_9ASCO</name>
<evidence type="ECO:0000256" key="4">
    <source>
        <dbReference type="ARBA" id="ARBA00022989"/>
    </source>
</evidence>
<evidence type="ECO:0000256" key="3">
    <source>
        <dbReference type="ARBA" id="ARBA00022692"/>
    </source>
</evidence>
<comment type="similarity">
    <text evidence="2">Belongs to the PER33/POM33 family.</text>
</comment>
<evidence type="ECO:0000313" key="6">
    <source>
        <dbReference type="EMBL" id="CDK25149.1"/>
    </source>
</evidence>